<dbReference type="EC" id="2.4.2.18" evidence="5"/>
<feature type="domain" description="Glycosyl transferase family 3 N-terminal" evidence="4">
    <location>
        <begin position="14"/>
        <end position="74"/>
    </location>
</feature>
<dbReference type="NCBIfam" id="NF006564">
    <property type="entry name" value="PRK09071.1"/>
    <property type="match status" value="1"/>
</dbReference>
<dbReference type="SUPFAM" id="SSF52418">
    <property type="entry name" value="Nucleoside phosphorylase/phosphoribosyltransferase catalytic domain"/>
    <property type="match status" value="1"/>
</dbReference>
<keyword evidence="1 5" id="KW-0328">Glycosyltransferase</keyword>
<reference evidence="5" key="1">
    <citation type="submission" date="2018-06" db="EMBL/GenBank/DDBJ databases">
        <authorList>
            <person name="Zhirakovskaya E."/>
        </authorList>
    </citation>
    <scope>NUCLEOTIDE SEQUENCE</scope>
</reference>
<dbReference type="InterPro" id="IPR000312">
    <property type="entry name" value="Glycosyl_Trfase_fam3"/>
</dbReference>
<evidence type="ECO:0000259" key="3">
    <source>
        <dbReference type="Pfam" id="PF00591"/>
    </source>
</evidence>
<evidence type="ECO:0000313" key="5">
    <source>
        <dbReference type="EMBL" id="VAW84857.1"/>
    </source>
</evidence>
<dbReference type="InterPro" id="IPR035902">
    <property type="entry name" value="Nuc_phospho_transferase"/>
</dbReference>
<evidence type="ECO:0000259" key="4">
    <source>
        <dbReference type="Pfam" id="PF02885"/>
    </source>
</evidence>
<sequence>MNNIEHTFAQYVRILGRGKKGSRSLTKDEAFEAMRMILNNEVEAVQLGAFLMLLRVKEESPEELAGFVAAARASLPLPEKVASIDLDWSSYAGKRRHLPWFILAALLLAENGSRILMHGTAGQRDNRIYTPDVMNLFGIKNSTSLQHASQQVDNNNIAFISLEHFSPKLKQIMELRSLLGLRSPINTLLRILNPLAAPYLMQGTFHPGYRAIHQQAAIHLEQAHLAVFKGEGGECERNPDGDCEVFSVHHGEASEEIWPAKFKMRHLKDETMDVNRLLQVWQGKTDDEYGIAAVIGTAAIALRMMGKTESIEDAMAQAQTMWEKRDKRRYPR</sequence>
<dbReference type="Gene3D" id="3.40.1030.10">
    <property type="entry name" value="Nucleoside phosphorylase/phosphoribosyltransferase catalytic domain"/>
    <property type="match status" value="1"/>
</dbReference>
<keyword evidence="2 5" id="KW-0808">Transferase</keyword>
<proteinExistence type="predicted"/>
<dbReference type="Pfam" id="PF02885">
    <property type="entry name" value="Glycos_trans_3N"/>
    <property type="match status" value="1"/>
</dbReference>
<dbReference type="SUPFAM" id="SSF47648">
    <property type="entry name" value="Nucleoside phosphorylase/phosphoribosyltransferase N-terminal domain"/>
    <property type="match status" value="1"/>
</dbReference>
<dbReference type="GO" id="GO:0000162">
    <property type="term" value="P:L-tryptophan biosynthetic process"/>
    <property type="evidence" value="ECO:0007669"/>
    <property type="project" value="InterPro"/>
</dbReference>
<dbReference type="GO" id="GO:0005829">
    <property type="term" value="C:cytosol"/>
    <property type="evidence" value="ECO:0007669"/>
    <property type="project" value="TreeGrafter"/>
</dbReference>
<dbReference type="AlphaFoldDB" id="A0A3B0ZBK0"/>
<evidence type="ECO:0000256" key="2">
    <source>
        <dbReference type="ARBA" id="ARBA00022679"/>
    </source>
</evidence>
<dbReference type="InterPro" id="IPR017459">
    <property type="entry name" value="Glycosyl_Trfase_fam3_N_dom"/>
</dbReference>
<gene>
    <name evidence="5" type="ORF">MNBD_GAMMA17-563</name>
</gene>
<evidence type="ECO:0000256" key="1">
    <source>
        <dbReference type="ARBA" id="ARBA00022676"/>
    </source>
</evidence>
<accession>A0A3B0ZBK0</accession>
<feature type="domain" description="Glycosyl transferase family 3" evidence="3">
    <location>
        <begin position="104"/>
        <end position="320"/>
    </location>
</feature>
<dbReference type="Gene3D" id="1.20.970.10">
    <property type="entry name" value="Transferase, Pyrimidine Nucleoside Phosphorylase, Chain C"/>
    <property type="match status" value="1"/>
</dbReference>
<dbReference type="EMBL" id="UOFQ01000007">
    <property type="protein sequence ID" value="VAW84857.1"/>
    <property type="molecule type" value="Genomic_DNA"/>
</dbReference>
<dbReference type="InterPro" id="IPR036320">
    <property type="entry name" value="Glycosyl_Trfase_fam3_N_dom_sf"/>
</dbReference>
<protein>
    <submittedName>
        <fullName evidence="5">Anthranilate phosphoribosyltransferase like</fullName>
        <ecNumber evidence="5">2.4.2.18</ecNumber>
    </submittedName>
</protein>
<dbReference type="GO" id="GO:0004048">
    <property type="term" value="F:anthranilate phosphoribosyltransferase activity"/>
    <property type="evidence" value="ECO:0007669"/>
    <property type="project" value="UniProtKB-EC"/>
</dbReference>
<dbReference type="InterPro" id="IPR005940">
    <property type="entry name" value="Anthranilate_Pribosyl_Tfrase"/>
</dbReference>
<dbReference type="Pfam" id="PF00591">
    <property type="entry name" value="Glycos_transf_3"/>
    <property type="match status" value="1"/>
</dbReference>
<name>A0A3B0ZBK0_9ZZZZ</name>
<dbReference type="PANTHER" id="PTHR43285:SF2">
    <property type="entry name" value="ANTHRANILATE PHOSPHORIBOSYLTRANSFERASE"/>
    <property type="match status" value="1"/>
</dbReference>
<organism evidence="5">
    <name type="scientific">hydrothermal vent metagenome</name>
    <dbReference type="NCBI Taxonomy" id="652676"/>
    <lineage>
        <taxon>unclassified sequences</taxon>
        <taxon>metagenomes</taxon>
        <taxon>ecological metagenomes</taxon>
    </lineage>
</organism>
<dbReference type="PANTHER" id="PTHR43285">
    <property type="entry name" value="ANTHRANILATE PHOSPHORIBOSYLTRANSFERASE"/>
    <property type="match status" value="1"/>
</dbReference>